<dbReference type="InterPro" id="IPR027417">
    <property type="entry name" value="P-loop_NTPase"/>
</dbReference>
<name>A0A7W4KGF7_9PROT</name>
<sequence length="1350" mass="147831">MTDGEKPSLPLDEGDDGAGSGAHSLAGYDYQVDVSVWLALDLLLANKIAQSIELEPATEEDIEAELTESEPGRLATKVSADGYKLVVQAKLRGGDAWTVAGINALLKHGGARRLSAARRLADSDVRYLLITSAALNGETRGLRVGRAGSWPKPGGMPATTVSSLPAKAAGRVGIIANLDEDKLVGEIKRLLIERFGVPYSRWIECLHKLREEARMRVRRVGGGRWQRDEVAHIIREHDGYLATSPQLENYIYPKNWAALREAMGSPGYAAVIIGQSGTGKTLATRKLYEELRAENPGMSSKPIRQGPQQLRDDKTDPPVLYDIEDPWGRFDFEPASRPWNDQLARFLSGATHDRRIVVTTRRDVGVSAGVLSTIEPWLVPLEVEHYGPKERSELYRTRIGTLPRDVQMLAADAEKQVLDELASPLEIEKFFDAMRTSGRPEPNNSAGFVKAAMNRAHEESIELTVVEQIRERKDVAAAAVIWGLLKASEKLSIRTVRSLEVDLAERGDRFDRGVQPLIDFFAAARNLRVGEGDATYYHPRVEAGIQAALKRDPIPAAVALRTLIDVLTDPDGPGAAWGSGIAARILEATGRVEELAVSAKPAAQKAIDTWIDQQFSDPATRIPEHFRIAAAVGSEESVGAEFARYINHRPDRTFANLMHWSSPGHGQDWYERMAHAPQMPTIATRFVREMLPNDRTGYGSALVADLERFAPDLTPVYLEATAGIVRNGFDPVVDTLAEGALRDLDGFETIVDAAVAELSPTPSDPETDRKERLAYINGVYSEEYMEHLADQDDGHTAQQLLRAYVDKVREVKGWQQLAQHPHAEALQADWMRSLAADAREGTSPSSEELDGAWSIVRDRENEDAIWHALRHHWDETYHDRLIERIRKGLDDRDVRTAALSCLIAHHREQLPQILDGLIAAGEQERAVELAIDLGHILAQHTRSGNFHEPDDDAPSPEEDEANAARNLMPADYAAIAYAARALRSNAAEIVPLPPPAAALLAATPGTRPDVRRLRIKQHAVLGANVAPDIETTLAEARVSWEDAHPCAEAITAAIALGLNPIVEDALDHMFADVVAPALKAVGDPLEAPLPAGLLELAKAEGSPVRKALVALLGAKPHPDHVPTLMSLAHDQWSASYRRYEEDDHFPIAHQAIAALAALPSLPDDDLERLDTLGIETTDPKLRYDVFELLVTHGGRAMQERLLDRACSPGRPAVRRAAAHALVSKSESLDAAVVANIDAATVATRMPSVAASLVLVAAYRGPSKFVIELAQYLAARPKRRVLVLLAIWLTREERPEVTEALEALLPTGHPAIAWLRSGPATIADDELVKDLGDPAVCHEVLRWLNPKEPKA</sequence>
<dbReference type="SUPFAM" id="SSF48371">
    <property type="entry name" value="ARM repeat"/>
    <property type="match status" value="1"/>
</dbReference>
<dbReference type="RefSeq" id="WP_182950988.1">
    <property type="nucleotide sequence ID" value="NZ_JABEQK010000016.1"/>
</dbReference>
<dbReference type="InterPro" id="IPR016024">
    <property type="entry name" value="ARM-type_fold"/>
</dbReference>
<reference evidence="2 3" key="1">
    <citation type="submission" date="2020-04" db="EMBL/GenBank/DDBJ databases">
        <title>Description of novel Gluconacetobacter.</title>
        <authorList>
            <person name="Sombolestani A."/>
        </authorList>
    </citation>
    <scope>NUCLEOTIDE SEQUENCE [LARGE SCALE GENOMIC DNA]</scope>
    <source>
        <strain evidence="2 3">LMG 27800</strain>
    </source>
</reference>
<feature type="region of interest" description="Disordered" evidence="1">
    <location>
        <begin position="294"/>
        <end position="318"/>
    </location>
</feature>
<evidence type="ECO:0000313" key="3">
    <source>
        <dbReference type="Proteomes" id="UP000540556"/>
    </source>
</evidence>
<dbReference type="Proteomes" id="UP000540556">
    <property type="component" value="Unassembled WGS sequence"/>
</dbReference>
<proteinExistence type="predicted"/>
<keyword evidence="3" id="KW-1185">Reference proteome</keyword>
<dbReference type="SUPFAM" id="SSF52540">
    <property type="entry name" value="P-loop containing nucleoside triphosphate hydrolases"/>
    <property type="match status" value="1"/>
</dbReference>
<evidence type="ECO:0000313" key="2">
    <source>
        <dbReference type="EMBL" id="MBB2206444.1"/>
    </source>
</evidence>
<organism evidence="2 3">
    <name type="scientific">Gluconacetobacter takamatsuzukensis</name>
    <dbReference type="NCBI Taxonomy" id="1286190"/>
    <lineage>
        <taxon>Bacteria</taxon>
        <taxon>Pseudomonadati</taxon>
        <taxon>Pseudomonadota</taxon>
        <taxon>Alphaproteobacteria</taxon>
        <taxon>Acetobacterales</taxon>
        <taxon>Acetobacteraceae</taxon>
        <taxon>Gluconacetobacter</taxon>
    </lineage>
</organism>
<feature type="region of interest" description="Disordered" evidence="1">
    <location>
        <begin position="942"/>
        <end position="961"/>
    </location>
</feature>
<dbReference type="EMBL" id="JABEQK010000016">
    <property type="protein sequence ID" value="MBB2206444.1"/>
    <property type="molecule type" value="Genomic_DNA"/>
</dbReference>
<accession>A0A7W4KGF7</accession>
<protein>
    <submittedName>
        <fullName evidence="2">Uncharacterized protein</fullName>
    </submittedName>
</protein>
<feature type="region of interest" description="Disordered" evidence="1">
    <location>
        <begin position="1"/>
        <end position="20"/>
    </location>
</feature>
<evidence type="ECO:0000256" key="1">
    <source>
        <dbReference type="SAM" id="MobiDB-lite"/>
    </source>
</evidence>
<comment type="caution">
    <text evidence="2">The sequence shown here is derived from an EMBL/GenBank/DDBJ whole genome shotgun (WGS) entry which is preliminary data.</text>
</comment>
<gene>
    <name evidence="2" type="ORF">HLH27_15700</name>
</gene>
<feature type="compositionally biased region" description="Acidic residues" evidence="1">
    <location>
        <begin position="949"/>
        <end position="961"/>
    </location>
</feature>